<keyword evidence="3" id="KW-1185">Reference proteome</keyword>
<dbReference type="GeneID" id="111253071"/>
<proteinExistence type="predicted"/>
<dbReference type="AlphaFoldDB" id="A0A7M7MD66"/>
<dbReference type="InParanoid" id="A0A7M7MD66"/>
<evidence type="ECO:0000313" key="2">
    <source>
        <dbReference type="EnsemblMetazoa" id="XP_022667703"/>
    </source>
</evidence>
<dbReference type="Proteomes" id="UP000594260">
    <property type="component" value="Unplaced"/>
</dbReference>
<evidence type="ECO:0000313" key="3">
    <source>
        <dbReference type="Proteomes" id="UP000594260"/>
    </source>
</evidence>
<dbReference type="OrthoDB" id="10612623at2759"/>
<dbReference type="RefSeq" id="XP_022667703.1">
    <property type="nucleotide sequence ID" value="XM_022811968.1"/>
</dbReference>
<accession>A0A7M7MD66</accession>
<name>A0A7M7MD66_VARDE</name>
<dbReference type="EnsemblMetazoa" id="XM_022811968">
    <property type="protein sequence ID" value="XP_022667703"/>
    <property type="gene ID" value="LOC111253071"/>
</dbReference>
<evidence type="ECO:0000256" key="1">
    <source>
        <dbReference type="SAM" id="MobiDB-lite"/>
    </source>
</evidence>
<reference evidence="2" key="1">
    <citation type="submission" date="2021-01" db="UniProtKB">
        <authorList>
            <consortium name="EnsemblMetazoa"/>
        </authorList>
    </citation>
    <scope>IDENTIFICATION</scope>
</reference>
<feature type="region of interest" description="Disordered" evidence="1">
    <location>
        <begin position="86"/>
        <end position="113"/>
    </location>
</feature>
<protein>
    <submittedName>
        <fullName evidence="2">Uncharacterized protein</fullName>
    </submittedName>
</protein>
<dbReference type="KEGG" id="vde:111253071"/>
<organism evidence="2 3">
    <name type="scientific">Varroa destructor</name>
    <name type="common">Honeybee mite</name>
    <dbReference type="NCBI Taxonomy" id="109461"/>
    <lineage>
        <taxon>Eukaryota</taxon>
        <taxon>Metazoa</taxon>
        <taxon>Ecdysozoa</taxon>
        <taxon>Arthropoda</taxon>
        <taxon>Chelicerata</taxon>
        <taxon>Arachnida</taxon>
        <taxon>Acari</taxon>
        <taxon>Parasitiformes</taxon>
        <taxon>Mesostigmata</taxon>
        <taxon>Gamasina</taxon>
        <taxon>Dermanyssoidea</taxon>
        <taxon>Varroidae</taxon>
        <taxon>Varroa</taxon>
    </lineage>
</organism>
<feature type="region of interest" description="Disordered" evidence="1">
    <location>
        <begin position="158"/>
        <end position="200"/>
    </location>
</feature>
<sequence>MLFEKLGLAFLAGWLLNHQNASIHPQQLRYAVGKKMLLPRAIFPQILPPKEMSENIDLDVTNLLWPPKLTCGCFPSALPKIYDRATQTQQVEADEKEPIGSSSPFLPPPLPFVNDRKEEYTEVASTEMQERVNSNYESPSNLADELQEIEQLNQETFHSKDAKQAQPQVKSPWEPLAQRDRSQYRLKKKKQRKEPPKDRTLVLTAPNSFSSLKPEDTSPSYVQVDDPVDVGASTLIYGYMLPQLPYARQYQYHHEDQRQQPLPEYSIVEPVNAEALADPATLGAMVMSSDVYLDRYKFPPLVQPVPEEENNYFRKRTSQSNSNGIIAGHIQDNVSHRKAFNLKLFHLPLISIDLDSKVYKDESLVADIGKRNG</sequence>